<dbReference type="GO" id="GO:0004519">
    <property type="term" value="F:endonuclease activity"/>
    <property type="evidence" value="ECO:0007669"/>
    <property type="project" value="UniProtKB-KW"/>
</dbReference>
<reference evidence="3" key="1">
    <citation type="journal article" date="2019" name="Int. J. Syst. Evol. Microbiol.">
        <title>The Global Catalogue of Microorganisms (GCM) 10K type strain sequencing project: providing services to taxonomists for standard genome sequencing and annotation.</title>
        <authorList>
            <consortium name="The Broad Institute Genomics Platform"/>
            <consortium name="The Broad Institute Genome Sequencing Center for Infectious Disease"/>
            <person name="Wu L."/>
            <person name="Ma J."/>
        </authorList>
    </citation>
    <scope>NUCLEOTIDE SEQUENCE [LARGE SCALE GENOMIC DNA]</scope>
    <source>
        <strain evidence="3">JCM 17695</strain>
    </source>
</reference>
<evidence type="ECO:0000313" key="2">
    <source>
        <dbReference type="EMBL" id="MFC7614440.1"/>
    </source>
</evidence>
<dbReference type="InterPro" id="IPR036691">
    <property type="entry name" value="Endo/exonu/phosph_ase_sf"/>
</dbReference>
<evidence type="ECO:0000313" key="3">
    <source>
        <dbReference type="Proteomes" id="UP001596512"/>
    </source>
</evidence>
<organism evidence="2 3">
    <name type="scientific">Actinokineospora soli</name>
    <dbReference type="NCBI Taxonomy" id="1048753"/>
    <lineage>
        <taxon>Bacteria</taxon>
        <taxon>Bacillati</taxon>
        <taxon>Actinomycetota</taxon>
        <taxon>Actinomycetes</taxon>
        <taxon>Pseudonocardiales</taxon>
        <taxon>Pseudonocardiaceae</taxon>
        <taxon>Actinokineospora</taxon>
    </lineage>
</organism>
<protein>
    <submittedName>
        <fullName evidence="2">Endonuclease/exonuclease/phosphatase family protein</fullName>
    </submittedName>
</protein>
<sequence>MRGGGGFEWVVGVVHLTPSARLYDLNRELHNLQVRNSAEWFDTRVAEPIIMGDFNAEPGSNLMDALRRVAKPYSAPSHAVGSIDHVWAERDSEGSNVDALSGYGSDHRPVRVRVAVTR</sequence>
<comment type="caution">
    <text evidence="2">The sequence shown here is derived from an EMBL/GenBank/DDBJ whole genome shotgun (WGS) entry which is preliminary data.</text>
</comment>
<dbReference type="Gene3D" id="3.60.10.10">
    <property type="entry name" value="Endonuclease/exonuclease/phosphatase"/>
    <property type="match status" value="1"/>
</dbReference>
<keyword evidence="3" id="KW-1185">Reference proteome</keyword>
<dbReference type="Pfam" id="PF03372">
    <property type="entry name" value="Exo_endo_phos"/>
    <property type="match status" value="1"/>
</dbReference>
<dbReference type="SUPFAM" id="SSF56219">
    <property type="entry name" value="DNase I-like"/>
    <property type="match status" value="1"/>
</dbReference>
<keyword evidence="2" id="KW-0255">Endonuclease</keyword>
<feature type="domain" description="Endonuclease/exonuclease/phosphatase" evidence="1">
    <location>
        <begin position="16"/>
        <end position="107"/>
    </location>
</feature>
<dbReference type="EMBL" id="JBHTEY010000004">
    <property type="protein sequence ID" value="MFC7614440.1"/>
    <property type="molecule type" value="Genomic_DNA"/>
</dbReference>
<dbReference type="InterPro" id="IPR005135">
    <property type="entry name" value="Endo/exonuclease/phosphatase"/>
</dbReference>
<name>A0ABW2TN20_9PSEU</name>
<evidence type="ECO:0000259" key="1">
    <source>
        <dbReference type="Pfam" id="PF03372"/>
    </source>
</evidence>
<gene>
    <name evidence="2" type="ORF">ACFQV2_13830</name>
</gene>
<dbReference type="Proteomes" id="UP001596512">
    <property type="component" value="Unassembled WGS sequence"/>
</dbReference>
<keyword evidence="2" id="KW-0378">Hydrolase</keyword>
<proteinExistence type="predicted"/>
<keyword evidence="2" id="KW-0540">Nuclease</keyword>
<accession>A0ABW2TN20</accession>